<feature type="domain" description="ENTH" evidence="2">
    <location>
        <begin position="18"/>
        <end position="151"/>
    </location>
</feature>
<proteinExistence type="predicted"/>
<dbReference type="Pfam" id="PF01417">
    <property type="entry name" value="ENTH"/>
    <property type="match status" value="1"/>
</dbReference>
<evidence type="ECO:0000313" key="3">
    <source>
        <dbReference type="EMBL" id="PAA83581.1"/>
    </source>
</evidence>
<feature type="region of interest" description="Disordered" evidence="1">
    <location>
        <begin position="446"/>
        <end position="511"/>
    </location>
</feature>
<keyword evidence="4" id="KW-1185">Reference proteome</keyword>
<dbReference type="SMART" id="SM00273">
    <property type="entry name" value="ENTH"/>
    <property type="match status" value="1"/>
</dbReference>
<dbReference type="InterPro" id="IPR008942">
    <property type="entry name" value="ENTH_VHS"/>
</dbReference>
<dbReference type="FunFam" id="1.25.40.90:FF:000006">
    <property type="entry name" value="Clathrin interactor 1"/>
    <property type="match status" value="1"/>
</dbReference>
<evidence type="ECO:0000259" key="2">
    <source>
        <dbReference type="PROSITE" id="PS50942"/>
    </source>
</evidence>
<evidence type="ECO:0000313" key="4">
    <source>
        <dbReference type="Proteomes" id="UP000215902"/>
    </source>
</evidence>
<dbReference type="GO" id="GO:0005768">
    <property type="term" value="C:endosome"/>
    <property type="evidence" value="ECO:0007669"/>
    <property type="project" value="TreeGrafter"/>
</dbReference>
<dbReference type="InterPro" id="IPR013809">
    <property type="entry name" value="ENTH"/>
</dbReference>
<sequence>MLRDVLYKGKDLAEKMTNVVMNYTEVEAKVREATNDDAWGPHGELMQELAQCTFSHEQFPEVMSMMWKRMLTSTGKNWRRAYKSLLLLNYLIRHGSERVVTNAREHGYDLRSLESFQFIDERGKDEGINVRQRARELLEIIQDDGRLREERQLARKSRVKCGGLSGAGGFRDPDKLSEDDFHWRGESAPAGQRGDAGANPSAPNTLGDIDDWQAGKYRTVKDEVMDRVRDLWTSKKPHLDDSDHQKVHKLPERLASAVTALDKVALSVQYGQLGEEEWNTVSTYARDEEFTDGFHSNNGWSERRAQQPPKPSAAGRRVIDLTGGETAAAAAADSAQDDEDEFADFQSAAAVTELDGGGQRHQQHLLWAAAPAAGADDLLELGQSASSGTAAAAGCDGAGLMPGDADLFAAVRTQPLSAPVASAAAGRDLDLLTDLDFSGSHGQAGWLGMTPMKAEPLQPPPMRPVAAAPQQVLSSGPGSPGRVNWSGTQQQQRQAAGAPQSRQPVSPALQSRADLAFADLVKLK</sequence>
<dbReference type="STRING" id="282301.A0A267GC26"/>
<dbReference type="GO" id="GO:0005886">
    <property type="term" value="C:plasma membrane"/>
    <property type="evidence" value="ECO:0007669"/>
    <property type="project" value="TreeGrafter"/>
</dbReference>
<dbReference type="GO" id="GO:0030125">
    <property type="term" value="C:clathrin vesicle coat"/>
    <property type="evidence" value="ECO:0007669"/>
    <property type="project" value="TreeGrafter"/>
</dbReference>
<dbReference type="Gene3D" id="1.25.40.90">
    <property type="match status" value="1"/>
</dbReference>
<dbReference type="PANTHER" id="PTHR12276:SF45">
    <property type="entry name" value="CLATHRIN INTERACTOR 1"/>
    <property type="match status" value="1"/>
</dbReference>
<dbReference type="AlphaFoldDB" id="A0A267GC26"/>
<feature type="compositionally biased region" description="Basic and acidic residues" evidence="1">
    <location>
        <begin position="171"/>
        <end position="185"/>
    </location>
</feature>
<dbReference type="PANTHER" id="PTHR12276">
    <property type="entry name" value="EPSIN/ENT-RELATED"/>
    <property type="match status" value="1"/>
</dbReference>
<dbReference type="GO" id="GO:0005543">
    <property type="term" value="F:phospholipid binding"/>
    <property type="evidence" value="ECO:0007669"/>
    <property type="project" value="TreeGrafter"/>
</dbReference>
<feature type="region of interest" description="Disordered" evidence="1">
    <location>
        <begin position="290"/>
        <end position="315"/>
    </location>
</feature>
<dbReference type="EMBL" id="NIVC01000414">
    <property type="protein sequence ID" value="PAA83581.1"/>
    <property type="molecule type" value="Genomic_DNA"/>
</dbReference>
<dbReference type="Proteomes" id="UP000215902">
    <property type="component" value="Unassembled WGS sequence"/>
</dbReference>
<feature type="region of interest" description="Disordered" evidence="1">
    <location>
        <begin position="164"/>
        <end position="210"/>
    </location>
</feature>
<name>A0A267GC26_9PLAT</name>
<dbReference type="GO" id="GO:0006897">
    <property type="term" value="P:endocytosis"/>
    <property type="evidence" value="ECO:0007669"/>
    <property type="project" value="TreeGrafter"/>
</dbReference>
<gene>
    <name evidence="3" type="ORF">BOX15_Mlig015934g1</name>
</gene>
<dbReference type="OrthoDB" id="4033880at2759"/>
<comment type="caution">
    <text evidence="3">The sequence shown here is derived from an EMBL/GenBank/DDBJ whole genome shotgun (WGS) entry which is preliminary data.</text>
</comment>
<reference evidence="3 4" key="1">
    <citation type="submission" date="2017-06" db="EMBL/GenBank/DDBJ databases">
        <title>A platform for efficient transgenesis in Macrostomum lignano, a flatworm model organism for stem cell research.</title>
        <authorList>
            <person name="Berezikov E."/>
        </authorList>
    </citation>
    <scope>NUCLEOTIDE SEQUENCE [LARGE SCALE GENOMIC DNA]</scope>
    <source>
        <strain evidence="3">DV1</strain>
        <tissue evidence="3">Whole organism</tissue>
    </source>
</reference>
<feature type="compositionally biased region" description="Low complexity" evidence="1">
    <location>
        <begin position="486"/>
        <end position="504"/>
    </location>
</feature>
<evidence type="ECO:0000256" key="1">
    <source>
        <dbReference type="SAM" id="MobiDB-lite"/>
    </source>
</evidence>
<protein>
    <recommendedName>
        <fullName evidence="2">ENTH domain-containing protein</fullName>
    </recommendedName>
</protein>
<dbReference type="SUPFAM" id="SSF48464">
    <property type="entry name" value="ENTH/VHS domain"/>
    <property type="match status" value="1"/>
</dbReference>
<dbReference type="GO" id="GO:0030276">
    <property type="term" value="F:clathrin binding"/>
    <property type="evidence" value="ECO:0007669"/>
    <property type="project" value="TreeGrafter"/>
</dbReference>
<dbReference type="PROSITE" id="PS50942">
    <property type="entry name" value="ENTH"/>
    <property type="match status" value="1"/>
</dbReference>
<accession>A0A267GC26</accession>
<organism evidence="3 4">
    <name type="scientific">Macrostomum lignano</name>
    <dbReference type="NCBI Taxonomy" id="282301"/>
    <lineage>
        <taxon>Eukaryota</taxon>
        <taxon>Metazoa</taxon>
        <taxon>Spiralia</taxon>
        <taxon>Lophotrochozoa</taxon>
        <taxon>Platyhelminthes</taxon>
        <taxon>Rhabditophora</taxon>
        <taxon>Macrostomorpha</taxon>
        <taxon>Macrostomida</taxon>
        <taxon>Macrostomidae</taxon>
        <taxon>Macrostomum</taxon>
    </lineage>
</organism>
<dbReference type="CDD" id="cd16989">
    <property type="entry name" value="ENTH_EpsinR"/>
    <property type="match status" value="1"/>
</dbReference>